<dbReference type="InterPro" id="IPR016024">
    <property type="entry name" value="ARM-type_fold"/>
</dbReference>
<sequence>MDKRIFAFVTAAAGLVLLAGPVAATAPEHMQKETSCSVDSMVDNLRESLQSGSPSLKRYASTVLREAALTLSAEDLRAAFARERQPAMVEALAAALATKASHSEDPSLIRPLLSRATHDADPAVRAAALRGLRSTGSVDMMAKSGERVRYEQLIQDASPEVRKAVVENLKAESSEVYAGHDRTVSETAISAAKASTDPAATAELLRNASMEQVGSRAVRDVTGQLESSNPQVRAAAASALGGVQAAHSSEARVALTQLYRNDATPEVRRAVLESIARLGQTHAIPALESLASIDPAMKGEIDAWIAALKLGLQEWNLISREKERRETR</sequence>
<dbReference type="InterPro" id="IPR004155">
    <property type="entry name" value="PBS_lyase_HEAT"/>
</dbReference>
<dbReference type="SMART" id="SM00567">
    <property type="entry name" value="EZ_HEAT"/>
    <property type="match status" value="3"/>
</dbReference>
<gene>
    <name evidence="2" type="ORF">LZC95_42255</name>
</gene>
<keyword evidence="1" id="KW-0732">Signal</keyword>
<feature type="chain" id="PRO_5047353524" evidence="1">
    <location>
        <begin position="25"/>
        <end position="328"/>
    </location>
</feature>
<reference evidence="2 3" key="1">
    <citation type="submission" date="2021-12" db="EMBL/GenBank/DDBJ databases">
        <title>Discovery of the Pendulisporaceae a myxobacterial family with distinct sporulation behavior and unique specialized metabolism.</title>
        <authorList>
            <person name="Garcia R."/>
            <person name="Popoff A."/>
            <person name="Bader C.D."/>
            <person name="Loehr J."/>
            <person name="Walesch S."/>
            <person name="Walt C."/>
            <person name="Boldt J."/>
            <person name="Bunk B."/>
            <person name="Haeckl F.J.F.P.J."/>
            <person name="Gunesch A.P."/>
            <person name="Birkelbach J."/>
            <person name="Nuebel U."/>
            <person name="Pietschmann T."/>
            <person name="Bach T."/>
            <person name="Mueller R."/>
        </authorList>
    </citation>
    <scope>NUCLEOTIDE SEQUENCE [LARGE SCALE GENOMIC DNA]</scope>
    <source>
        <strain evidence="2 3">MSr12523</strain>
    </source>
</reference>
<evidence type="ECO:0000256" key="1">
    <source>
        <dbReference type="SAM" id="SignalP"/>
    </source>
</evidence>
<organism evidence="2 3">
    <name type="scientific">Pendulispora brunnea</name>
    <dbReference type="NCBI Taxonomy" id="2905690"/>
    <lineage>
        <taxon>Bacteria</taxon>
        <taxon>Pseudomonadati</taxon>
        <taxon>Myxococcota</taxon>
        <taxon>Myxococcia</taxon>
        <taxon>Myxococcales</taxon>
        <taxon>Sorangiineae</taxon>
        <taxon>Pendulisporaceae</taxon>
        <taxon>Pendulispora</taxon>
    </lineage>
</organism>
<dbReference type="InterPro" id="IPR011989">
    <property type="entry name" value="ARM-like"/>
</dbReference>
<keyword evidence="3" id="KW-1185">Reference proteome</keyword>
<dbReference type="Proteomes" id="UP001379533">
    <property type="component" value="Chromosome"/>
</dbReference>
<dbReference type="Pfam" id="PF13646">
    <property type="entry name" value="HEAT_2"/>
    <property type="match status" value="1"/>
</dbReference>
<evidence type="ECO:0000313" key="3">
    <source>
        <dbReference type="Proteomes" id="UP001379533"/>
    </source>
</evidence>
<name>A0ABZ2K2W8_9BACT</name>
<evidence type="ECO:0000313" key="2">
    <source>
        <dbReference type="EMBL" id="WXA93062.1"/>
    </source>
</evidence>
<dbReference type="RefSeq" id="WP_394843660.1">
    <property type="nucleotide sequence ID" value="NZ_CP089982.1"/>
</dbReference>
<feature type="signal peptide" evidence="1">
    <location>
        <begin position="1"/>
        <end position="24"/>
    </location>
</feature>
<accession>A0ABZ2K2W8</accession>
<dbReference type="SUPFAM" id="SSF48371">
    <property type="entry name" value="ARM repeat"/>
    <property type="match status" value="1"/>
</dbReference>
<proteinExistence type="predicted"/>
<protein>
    <submittedName>
        <fullName evidence="2">HEAT repeat domain-containing protein</fullName>
    </submittedName>
</protein>
<dbReference type="EMBL" id="CP089982">
    <property type="protein sequence ID" value="WXA93062.1"/>
    <property type="molecule type" value="Genomic_DNA"/>
</dbReference>
<dbReference type="Gene3D" id="1.25.10.10">
    <property type="entry name" value="Leucine-rich Repeat Variant"/>
    <property type="match status" value="2"/>
</dbReference>